<evidence type="ECO:0000313" key="4">
    <source>
        <dbReference type="Proteomes" id="UP000184383"/>
    </source>
</evidence>
<proteinExistence type="predicted"/>
<dbReference type="STRING" id="1073089.A0A1L9RGD5"/>
<dbReference type="Proteomes" id="UP000184383">
    <property type="component" value="Unassembled WGS sequence"/>
</dbReference>
<name>A0A1L9RGD5_ASPWE</name>
<dbReference type="EMBL" id="KV878213">
    <property type="protein sequence ID" value="OJJ33913.1"/>
    <property type="molecule type" value="Genomic_DNA"/>
</dbReference>
<dbReference type="PANTHER" id="PTHR37957:SF1">
    <property type="entry name" value="PHYTASE-LIKE DOMAIN-CONTAINING PROTEIN"/>
    <property type="match status" value="1"/>
</dbReference>
<reference evidence="4" key="1">
    <citation type="journal article" date="2017" name="Genome Biol.">
        <title>Comparative genomics reveals high biological diversity and specific adaptations in the industrially and medically important fungal genus Aspergillus.</title>
        <authorList>
            <person name="de Vries R.P."/>
            <person name="Riley R."/>
            <person name="Wiebenga A."/>
            <person name="Aguilar-Osorio G."/>
            <person name="Amillis S."/>
            <person name="Uchima C.A."/>
            <person name="Anderluh G."/>
            <person name="Asadollahi M."/>
            <person name="Askin M."/>
            <person name="Barry K."/>
            <person name="Battaglia E."/>
            <person name="Bayram O."/>
            <person name="Benocci T."/>
            <person name="Braus-Stromeyer S.A."/>
            <person name="Caldana C."/>
            <person name="Canovas D."/>
            <person name="Cerqueira G.C."/>
            <person name="Chen F."/>
            <person name="Chen W."/>
            <person name="Choi C."/>
            <person name="Clum A."/>
            <person name="Dos Santos R.A."/>
            <person name="Damasio A.R."/>
            <person name="Diallinas G."/>
            <person name="Emri T."/>
            <person name="Fekete E."/>
            <person name="Flipphi M."/>
            <person name="Freyberg S."/>
            <person name="Gallo A."/>
            <person name="Gournas C."/>
            <person name="Habgood R."/>
            <person name="Hainaut M."/>
            <person name="Harispe M.L."/>
            <person name="Henrissat B."/>
            <person name="Hilden K.S."/>
            <person name="Hope R."/>
            <person name="Hossain A."/>
            <person name="Karabika E."/>
            <person name="Karaffa L."/>
            <person name="Karanyi Z."/>
            <person name="Krasevec N."/>
            <person name="Kuo A."/>
            <person name="Kusch H."/>
            <person name="LaButti K."/>
            <person name="Lagendijk E.L."/>
            <person name="Lapidus A."/>
            <person name="Levasseur A."/>
            <person name="Lindquist E."/>
            <person name="Lipzen A."/>
            <person name="Logrieco A.F."/>
            <person name="MacCabe A."/>
            <person name="Maekelae M.R."/>
            <person name="Malavazi I."/>
            <person name="Melin P."/>
            <person name="Meyer V."/>
            <person name="Mielnichuk N."/>
            <person name="Miskei M."/>
            <person name="Molnar A.P."/>
            <person name="Mule G."/>
            <person name="Ngan C.Y."/>
            <person name="Orejas M."/>
            <person name="Orosz E."/>
            <person name="Ouedraogo J.P."/>
            <person name="Overkamp K.M."/>
            <person name="Park H.-S."/>
            <person name="Perrone G."/>
            <person name="Piumi F."/>
            <person name="Punt P.J."/>
            <person name="Ram A.F."/>
            <person name="Ramon A."/>
            <person name="Rauscher S."/>
            <person name="Record E."/>
            <person name="Riano-Pachon D.M."/>
            <person name="Robert V."/>
            <person name="Roehrig J."/>
            <person name="Ruller R."/>
            <person name="Salamov A."/>
            <person name="Salih N.S."/>
            <person name="Samson R.A."/>
            <person name="Sandor E."/>
            <person name="Sanguinetti M."/>
            <person name="Schuetze T."/>
            <person name="Sepcic K."/>
            <person name="Shelest E."/>
            <person name="Sherlock G."/>
            <person name="Sophianopoulou V."/>
            <person name="Squina F.M."/>
            <person name="Sun H."/>
            <person name="Susca A."/>
            <person name="Todd R.B."/>
            <person name="Tsang A."/>
            <person name="Unkles S.E."/>
            <person name="van de Wiele N."/>
            <person name="van Rossen-Uffink D."/>
            <person name="Oliveira J.V."/>
            <person name="Vesth T.C."/>
            <person name="Visser J."/>
            <person name="Yu J.-H."/>
            <person name="Zhou M."/>
            <person name="Andersen M.R."/>
            <person name="Archer D.B."/>
            <person name="Baker S.E."/>
            <person name="Benoit I."/>
            <person name="Brakhage A.A."/>
            <person name="Braus G.H."/>
            <person name="Fischer R."/>
            <person name="Frisvad J.C."/>
            <person name="Goldman G.H."/>
            <person name="Houbraken J."/>
            <person name="Oakley B."/>
            <person name="Pocsi I."/>
            <person name="Scazzocchio C."/>
            <person name="Seiboth B."/>
            <person name="vanKuyk P.A."/>
            <person name="Wortman J."/>
            <person name="Dyer P.S."/>
            <person name="Grigoriev I.V."/>
        </authorList>
    </citation>
    <scope>NUCLEOTIDE SEQUENCE [LARGE SCALE GENOMIC DNA]</scope>
    <source>
        <strain evidence="4">DTO 134E9</strain>
    </source>
</reference>
<gene>
    <name evidence="3" type="ORF">ASPWEDRAFT_41800</name>
</gene>
<evidence type="ECO:0000313" key="3">
    <source>
        <dbReference type="EMBL" id="OJJ33913.1"/>
    </source>
</evidence>
<dbReference type="Pfam" id="PF13449">
    <property type="entry name" value="Phytase-like"/>
    <property type="match status" value="1"/>
</dbReference>
<dbReference type="PANTHER" id="PTHR37957">
    <property type="entry name" value="BLR7070 PROTEIN"/>
    <property type="match status" value="1"/>
</dbReference>
<organism evidence="3 4">
    <name type="scientific">Aspergillus wentii DTO 134E9</name>
    <dbReference type="NCBI Taxonomy" id="1073089"/>
    <lineage>
        <taxon>Eukaryota</taxon>
        <taxon>Fungi</taxon>
        <taxon>Dikarya</taxon>
        <taxon>Ascomycota</taxon>
        <taxon>Pezizomycotina</taxon>
        <taxon>Eurotiomycetes</taxon>
        <taxon>Eurotiomycetidae</taxon>
        <taxon>Eurotiales</taxon>
        <taxon>Aspergillaceae</taxon>
        <taxon>Aspergillus</taxon>
        <taxon>Aspergillus subgen. Cremei</taxon>
    </lineage>
</organism>
<feature type="chain" id="PRO_5012092372" description="Phytase-like domain-containing protein" evidence="1">
    <location>
        <begin position="19"/>
        <end position="517"/>
    </location>
</feature>
<feature type="domain" description="Phytase-like" evidence="2">
    <location>
        <begin position="106"/>
        <end position="380"/>
    </location>
</feature>
<evidence type="ECO:0000259" key="2">
    <source>
        <dbReference type="Pfam" id="PF13449"/>
    </source>
</evidence>
<feature type="signal peptide" evidence="1">
    <location>
        <begin position="1"/>
        <end position="18"/>
    </location>
</feature>
<dbReference type="SUPFAM" id="SSF63829">
    <property type="entry name" value="Calcium-dependent phosphotriesterase"/>
    <property type="match status" value="1"/>
</dbReference>
<protein>
    <recommendedName>
        <fullName evidence="2">Phytase-like domain-containing protein</fullName>
    </recommendedName>
</protein>
<dbReference type="VEuPathDB" id="FungiDB:ASPWEDRAFT_41800"/>
<evidence type="ECO:0000256" key="1">
    <source>
        <dbReference type="SAM" id="SignalP"/>
    </source>
</evidence>
<dbReference type="RefSeq" id="XP_040687589.1">
    <property type="nucleotide sequence ID" value="XM_040835654.1"/>
</dbReference>
<keyword evidence="1" id="KW-0732">Signal</keyword>
<dbReference type="OrthoDB" id="425936at2759"/>
<dbReference type="InterPro" id="IPR027372">
    <property type="entry name" value="Phytase-like_dom"/>
</dbReference>
<sequence length="517" mass="56306">MRPQVLVTALSLAGAATAVSIPHPNSNVVNQTTCGGTTYKYTGLAGYGFVPSNATDRYGDTLGGYGSSVAIDQSSWRQTGVDSYSGIVYGLPDRGWNTNGTLNFQSRIHKFAISLKLAPNASAENPSKPNLQLKYLNTILLTGPDGEPTTGLDADSTGYASYPGFPPLPVATYTGNGFGGAGDGGKRISVDSEGLALGKDGSFWVSDEYGPYVYKFNKDGQMVLAIQPPQAFLPRRNGSISFSAASAPIYDSSDVPIPEDTESGRNNNQGLEAITISADGNKLYTMLQSSLDQEGGPKKRYRQPVRLLEYDISSDTPKYKHEYAVLLPKYFDYTKEDKDKAYVVASQSEMHQLPTGDFLVLARDSGFGRGQDETRSVYRHADIVSISNSTTDIKGEKYDAADRSIASAKGVLKSEITPAEYCSFLNYNVNSELAKFGLHNGGDSDQYLLNEKWESLALVPANPTKSQSGQDREYFLFSFSDNDFMTQDGHMNFGKFKYADESGYNIDNQVLVFKVKF</sequence>
<accession>A0A1L9RGD5</accession>
<dbReference type="AlphaFoldDB" id="A0A1L9RGD5"/>
<dbReference type="GeneID" id="63751502"/>
<keyword evidence="4" id="KW-1185">Reference proteome</keyword>